<comment type="caution">
    <text evidence="1">The sequence shown here is derived from an EMBL/GenBank/DDBJ whole genome shotgun (WGS) entry which is preliminary data.</text>
</comment>
<evidence type="ECO:0000313" key="2">
    <source>
        <dbReference type="Proteomes" id="UP000272888"/>
    </source>
</evidence>
<evidence type="ECO:0000313" key="1">
    <source>
        <dbReference type="EMBL" id="RKH59536.1"/>
    </source>
</evidence>
<dbReference type="AlphaFoldDB" id="A0A3A8PSU2"/>
<organism evidence="1 2">
    <name type="scientific">Corallococcus llansteffanensis</name>
    <dbReference type="NCBI Taxonomy" id="2316731"/>
    <lineage>
        <taxon>Bacteria</taxon>
        <taxon>Pseudomonadati</taxon>
        <taxon>Myxococcota</taxon>
        <taxon>Myxococcia</taxon>
        <taxon>Myxococcales</taxon>
        <taxon>Cystobacterineae</taxon>
        <taxon>Myxococcaceae</taxon>
        <taxon>Corallococcus</taxon>
    </lineage>
</organism>
<name>A0A3A8PSU2_9BACT</name>
<sequence>METRGARATTPRTKLLKATRGTTRITPPRKNLATPTVRAAGYTRRTLASGGMPKAQRIPVMNRREL</sequence>
<dbReference type="EMBL" id="RAWB01000132">
    <property type="protein sequence ID" value="RKH59536.1"/>
    <property type="molecule type" value="Genomic_DNA"/>
</dbReference>
<accession>A0A3A8PSU2</accession>
<reference evidence="2" key="1">
    <citation type="submission" date="2018-09" db="EMBL/GenBank/DDBJ databases">
        <authorList>
            <person name="Livingstone P.G."/>
            <person name="Whitworth D.E."/>
        </authorList>
    </citation>
    <scope>NUCLEOTIDE SEQUENCE [LARGE SCALE GENOMIC DNA]</scope>
    <source>
        <strain evidence="2">CA051B</strain>
    </source>
</reference>
<protein>
    <submittedName>
        <fullName evidence="1">Uncharacterized protein</fullName>
    </submittedName>
</protein>
<keyword evidence="2" id="KW-1185">Reference proteome</keyword>
<gene>
    <name evidence="1" type="ORF">D7V93_14760</name>
</gene>
<proteinExistence type="predicted"/>
<dbReference type="Proteomes" id="UP000272888">
    <property type="component" value="Unassembled WGS sequence"/>
</dbReference>